<proteinExistence type="predicted"/>
<name>A0A6A5XA96_9PLEO</name>
<protein>
    <submittedName>
        <fullName evidence="2">Uncharacterized protein</fullName>
    </submittedName>
</protein>
<dbReference type="Proteomes" id="UP000799778">
    <property type="component" value="Unassembled WGS sequence"/>
</dbReference>
<accession>A0A6A5XA96</accession>
<dbReference type="RefSeq" id="XP_033378033.1">
    <property type="nucleotide sequence ID" value="XM_033534660.1"/>
</dbReference>
<organism evidence="2 3">
    <name type="scientific">Aaosphaeria arxii CBS 175.79</name>
    <dbReference type="NCBI Taxonomy" id="1450172"/>
    <lineage>
        <taxon>Eukaryota</taxon>
        <taxon>Fungi</taxon>
        <taxon>Dikarya</taxon>
        <taxon>Ascomycota</taxon>
        <taxon>Pezizomycotina</taxon>
        <taxon>Dothideomycetes</taxon>
        <taxon>Pleosporomycetidae</taxon>
        <taxon>Pleosporales</taxon>
        <taxon>Pleosporales incertae sedis</taxon>
        <taxon>Aaosphaeria</taxon>
    </lineage>
</organism>
<sequence>MNRLSFLEANDLLAQGNCARSMPSSSANYPGISTCNDDSKSRQIATSISTQSLVPSTSSREAPQLRGSAQHVSHPHRSFPRASYHTYRR</sequence>
<dbReference type="GeneID" id="54292057"/>
<gene>
    <name evidence="2" type="ORF">BU24DRAFT_80986</name>
</gene>
<feature type="compositionally biased region" description="Polar residues" evidence="1">
    <location>
        <begin position="22"/>
        <end position="61"/>
    </location>
</feature>
<keyword evidence="3" id="KW-1185">Reference proteome</keyword>
<evidence type="ECO:0000313" key="3">
    <source>
        <dbReference type="Proteomes" id="UP000799778"/>
    </source>
</evidence>
<dbReference type="EMBL" id="ML978078">
    <property type="protein sequence ID" value="KAF2009694.1"/>
    <property type="molecule type" value="Genomic_DNA"/>
</dbReference>
<evidence type="ECO:0000313" key="2">
    <source>
        <dbReference type="EMBL" id="KAF2009694.1"/>
    </source>
</evidence>
<evidence type="ECO:0000256" key="1">
    <source>
        <dbReference type="SAM" id="MobiDB-lite"/>
    </source>
</evidence>
<dbReference type="AlphaFoldDB" id="A0A6A5XA96"/>
<feature type="region of interest" description="Disordered" evidence="1">
    <location>
        <begin position="18"/>
        <end position="89"/>
    </location>
</feature>
<reference evidence="2" key="1">
    <citation type="journal article" date="2020" name="Stud. Mycol.">
        <title>101 Dothideomycetes genomes: a test case for predicting lifestyles and emergence of pathogens.</title>
        <authorList>
            <person name="Haridas S."/>
            <person name="Albert R."/>
            <person name="Binder M."/>
            <person name="Bloem J."/>
            <person name="Labutti K."/>
            <person name="Salamov A."/>
            <person name="Andreopoulos B."/>
            <person name="Baker S."/>
            <person name="Barry K."/>
            <person name="Bills G."/>
            <person name="Bluhm B."/>
            <person name="Cannon C."/>
            <person name="Castanera R."/>
            <person name="Culley D."/>
            <person name="Daum C."/>
            <person name="Ezra D."/>
            <person name="Gonzalez J."/>
            <person name="Henrissat B."/>
            <person name="Kuo A."/>
            <person name="Liang C."/>
            <person name="Lipzen A."/>
            <person name="Lutzoni F."/>
            <person name="Magnuson J."/>
            <person name="Mondo S."/>
            <person name="Nolan M."/>
            <person name="Ohm R."/>
            <person name="Pangilinan J."/>
            <person name="Park H.-J."/>
            <person name="Ramirez L."/>
            <person name="Alfaro M."/>
            <person name="Sun H."/>
            <person name="Tritt A."/>
            <person name="Yoshinaga Y."/>
            <person name="Zwiers L.-H."/>
            <person name="Turgeon B."/>
            <person name="Goodwin S."/>
            <person name="Spatafora J."/>
            <person name="Crous P."/>
            <person name="Grigoriev I."/>
        </authorList>
    </citation>
    <scope>NUCLEOTIDE SEQUENCE</scope>
    <source>
        <strain evidence="2">CBS 175.79</strain>
    </source>
</reference>